<accession>X1RVV1</accession>
<dbReference type="GO" id="GO:0016491">
    <property type="term" value="F:oxidoreductase activity"/>
    <property type="evidence" value="ECO:0007669"/>
    <property type="project" value="UniProtKB-KW"/>
</dbReference>
<dbReference type="InterPro" id="IPR004017">
    <property type="entry name" value="Cys_rich_dom"/>
</dbReference>
<dbReference type="Pfam" id="PF02754">
    <property type="entry name" value="CCG"/>
    <property type="match status" value="1"/>
</dbReference>
<name>X1RVV1_9ZZZZ</name>
<feature type="non-terminal residue" evidence="3">
    <location>
        <position position="62"/>
    </location>
</feature>
<dbReference type="InterPro" id="IPR051278">
    <property type="entry name" value="HdrB/HdrD_reductase"/>
</dbReference>
<comment type="caution">
    <text evidence="3">The sequence shown here is derived from an EMBL/GenBank/DDBJ whole genome shotgun (WGS) entry which is preliminary data.</text>
</comment>
<gene>
    <name evidence="3" type="ORF">S12H4_09805</name>
</gene>
<evidence type="ECO:0000313" key="3">
    <source>
        <dbReference type="EMBL" id="GAI59609.1"/>
    </source>
</evidence>
<protein>
    <recommendedName>
        <fullName evidence="2">Cysteine-rich domain-containing protein</fullName>
    </recommendedName>
</protein>
<evidence type="ECO:0000256" key="1">
    <source>
        <dbReference type="ARBA" id="ARBA00023002"/>
    </source>
</evidence>
<feature type="domain" description="Cysteine-rich" evidence="2">
    <location>
        <begin position="3"/>
        <end position="62"/>
    </location>
</feature>
<dbReference type="EMBL" id="BARW01004053">
    <property type="protein sequence ID" value="GAI59609.1"/>
    <property type="molecule type" value="Genomic_DNA"/>
</dbReference>
<keyword evidence="1" id="KW-0560">Oxidoreductase</keyword>
<dbReference type="PANTHER" id="PTHR42947">
    <property type="entry name" value="COB--COM HETERODISULFIDE REDUCTASE SUBUNIT B 1"/>
    <property type="match status" value="1"/>
</dbReference>
<evidence type="ECO:0000259" key="2">
    <source>
        <dbReference type="Pfam" id="PF02754"/>
    </source>
</evidence>
<sequence length="62" mass="6812">MKVSYYPGCSLHSTGLEYNESTQEVCRILDIELDELSDWNCCGAGSAHCTDEVLAVELAARN</sequence>
<proteinExistence type="predicted"/>
<dbReference type="PANTHER" id="PTHR42947:SF1">
    <property type="entry name" value="COB--COM HETERODISULFIDE REDUCTASE SUBUNIT B 1"/>
    <property type="match status" value="1"/>
</dbReference>
<reference evidence="3" key="1">
    <citation type="journal article" date="2014" name="Front. Microbiol.">
        <title>High frequency of phylogenetically diverse reductive dehalogenase-homologous genes in deep subseafloor sedimentary metagenomes.</title>
        <authorList>
            <person name="Kawai M."/>
            <person name="Futagami T."/>
            <person name="Toyoda A."/>
            <person name="Takaki Y."/>
            <person name="Nishi S."/>
            <person name="Hori S."/>
            <person name="Arai W."/>
            <person name="Tsubouchi T."/>
            <person name="Morono Y."/>
            <person name="Uchiyama I."/>
            <person name="Ito T."/>
            <person name="Fujiyama A."/>
            <person name="Inagaki F."/>
            <person name="Takami H."/>
        </authorList>
    </citation>
    <scope>NUCLEOTIDE SEQUENCE</scope>
    <source>
        <strain evidence="3">Expedition CK06-06</strain>
    </source>
</reference>
<organism evidence="3">
    <name type="scientific">marine sediment metagenome</name>
    <dbReference type="NCBI Taxonomy" id="412755"/>
    <lineage>
        <taxon>unclassified sequences</taxon>
        <taxon>metagenomes</taxon>
        <taxon>ecological metagenomes</taxon>
    </lineage>
</organism>
<dbReference type="AlphaFoldDB" id="X1RVV1"/>